<feature type="domain" description="HTH lysR-type" evidence="6">
    <location>
        <begin position="1"/>
        <end position="56"/>
    </location>
</feature>
<keyword evidence="4" id="KW-0804">Transcription</keyword>
<dbReference type="Pfam" id="PF00126">
    <property type="entry name" value="HTH_1"/>
    <property type="match status" value="1"/>
</dbReference>
<dbReference type="EMBL" id="CP054929">
    <property type="protein sequence ID" value="QKW49666.1"/>
    <property type="molecule type" value="Genomic_DNA"/>
</dbReference>
<dbReference type="PROSITE" id="PS50931">
    <property type="entry name" value="HTH_LYSR"/>
    <property type="match status" value="1"/>
</dbReference>
<evidence type="ECO:0000256" key="4">
    <source>
        <dbReference type="ARBA" id="ARBA00023163"/>
    </source>
</evidence>
<comment type="similarity">
    <text evidence="1">Belongs to the LysR transcriptional regulatory family.</text>
</comment>
<dbReference type="AlphaFoldDB" id="A0A7H8N5Q9"/>
<keyword evidence="2" id="KW-0805">Transcription regulation</keyword>
<dbReference type="SUPFAM" id="SSF53850">
    <property type="entry name" value="Periplasmic binding protein-like II"/>
    <property type="match status" value="1"/>
</dbReference>
<dbReference type="InterPro" id="IPR036388">
    <property type="entry name" value="WH-like_DNA-bd_sf"/>
</dbReference>
<dbReference type="Pfam" id="PF03466">
    <property type="entry name" value="LysR_substrate"/>
    <property type="match status" value="1"/>
</dbReference>
<dbReference type="GO" id="GO:0032993">
    <property type="term" value="C:protein-DNA complex"/>
    <property type="evidence" value="ECO:0007669"/>
    <property type="project" value="TreeGrafter"/>
</dbReference>
<accession>A0A7H8N5Q9</accession>
<dbReference type="GO" id="GO:0003700">
    <property type="term" value="F:DNA-binding transcription factor activity"/>
    <property type="evidence" value="ECO:0007669"/>
    <property type="project" value="InterPro"/>
</dbReference>
<sequence>MRHLRALCAIADAGSVRKAALQLGMTQPSLTTQLRRIEKAIGGLLFTREQSGSQPTPLGRSILARARPIVADMSALVSAAKDAAANISEAHLRIGSTGNRAVAGWLRRLHTRLPDTDTTIHVDVSATMLLQMVATQQLDVAFVHEFTGFPLPVPSGVERRVLVAREPQFIALSASHPAAERPVVRLADLADDRWVVDLTVEDECAALRRAFTDAGLNPRLVHVRDNTTAAELVASGEAVTPCQPTTSAREGIVIRPLRDDPLTVRLFMVSRPHTTYAPDADALYADLKASYLELAWANAAYRLWLLRHNSPLLRSDEAAPGPRPSSAAASCLAPIPVTLPAPGPAPTSARAAAAPSGWRSPSAAG</sequence>
<gene>
    <name evidence="7" type="ORF">HUT08_08990</name>
</gene>
<dbReference type="GO" id="GO:0003677">
    <property type="term" value="F:DNA binding"/>
    <property type="evidence" value="ECO:0007669"/>
    <property type="project" value="UniProtKB-KW"/>
</dbReference>
<evidence type="ECO:0000313" key="8">
    <source>
        <dbReference type="Proteomes" id="UP000509303"/>
    </source>
</evidence>
<dbReference type="InterPro" id="IPR005119">
    <property type="entry name" value="LysR_subst-bd"/>
</dbReference>
<evidence type="ECO:0000256" key="5">
    <source>
        <dbReference type="SAM" id="MobiDB-lite"/>
    </source>
</evidence>
<dbReference type="Gene3D" id="1.10.10.10">
    <property type="entry name" value="Winged helix-like DNA-binding domain superfamily/Winged helix DNA-binding domain"/>
    <property type="match status" value="1"/>
</dbReference>
<dbReference type="CDD" id="cd08414">
    <property type="entry name" value="PBP2_LTTR_aromatics_like"/>
    <property type="match status" value="1"/>
</dbReference>
<dbReference type="PRINTS" id="PR00039">
    <property type="entry name" value="HTHLYSR"/>
</dbReference>
<evidence type="ECO:0000256" key="2">
    <source>
        <dbReference type="ARBA" id="ARBA00023015"/>
    </source>
</evidence>
<evidence type="ECO:0000256" key="3">
    <source>
        <dbReference type="ARBA" id="ARBA00023125"/>
    </source>
</evidence>
<protein>
    <submittedName>
        <fullName evidence="7">LysR family transcriptional regulator</fullName>
    </submittedName>
</protein>
<evidence type="ECO:0000313" key="7">
    <source>
        <dbReference type="EMBL" id="QKW49666.1"/>
    </source>
</evidence>
<dbReference type="InterPro" id="IPR036390">
    <property type="entry name" value="WH_DNA-bd_sf"/>
</dbReference>
<reference evidence="7 8" key="1">
    <citation type="submission" date="2020-06" db="EMBL/GenBank/DDBJ databases">
        <title>Genome mining for natural products.</title>
        <authorList>
            <person name="Zhang B."/>
            <person name="Shi J."/>
            <person name="Ge H."/>
        </authorList>
    </citation>
    <scope>NUCLEOTIDE SEQUENCE [LARGE SCALE GENOMIC DNA]</scope>
    <source>
        <strain evidence="7 8">NA00687</strain>
    </source>
</reference>
<proteinExistence type="inferred from homology"/>
<dbReference type="Gene3D" id="3.40.190.10">
    <property type="entry name" value="Periplasmic binding protein-like II"/>
    <property type="match status" value="2"/>
</dbReference>
<keyword evidence="3" id="KW-0238">DNA-binding</keyword>
<dbReference type="RefSeq" id="WP_176161400.1">
    <property type="nucleotide sequence ID" value="NZ_CP054929.1"/>
</dbReference>
<keyword evidence="8" id="KW-1185">Reference proteome</keyword>
<dbReference type="Proteomes" id="UP000509303">
    <property type="component" value="Chromosome"/>
</dbReference>
<organism evidence="7 8">
    <name type="scientific">Streptomyces buecherae</name>
    <dbReference type="NCBI Taxonomy" id="2763006"/>
    <lineage>
        <taxon>Bacteria</taxon>
        <taxon>Bacillati</taxon>
        <taxon>Actinomycetota</taxon>
        <taxon>Actinomycetes</taxon>
        <taxon>Kitasatosporales</taxon>
        <taxon>Streptomycetaceae</taxon>
        <taxon>Streptomyces</taxon>
    </lineage>
</organism>
<evidence type="ECO:0000256" key="1">
    <source>
        <dbReference type="ARBA" id="ARBA00009437"/>
    </source>
</evidence>
<dbReference type="SUPFAM" id="SSF46785">
    <property type="entry name" value="Winged helix' DNA-binding domain"/>
    <property type="match status" value="1"/>
</dbReference>
<dbReference type="PANTHER" id="PTHR30346:SF30">
    <property type="entry name" value="SMALL NEUTRAL PROTEASE REGULATORY PROTEIN"/>
    <property type="match status" value="1"/>
</dbReference>
<dbReference type="PANTHER" id="PTHR30346">
    <property type="entry name" value="TRANSCRIPTIONAL DUAL REGULATOR HCAR-RELATED"/>
    <property type="match status" value="1"/>
</dbReference>
<dbReference type="InterPro" id="IPR000847">
    <property type="entry name" value="LysR_HTH_N"/>
</dbReference>
<feature type="region of interest" description="Disordered" evidence="5">
    <location>
        <begin position="343"/>
        <end position="365"/>
    </location>
</feature>
<feature type="compositionally biased region" description="Low complexity" evidence="5">
    <location>
        <begin position="346"/>
        <end position="365"/>
    </location>
</feature>
<name>A0A7H8N5Q9_9ACTN</name>
<evidence type="ECO:0000259" key="6">
    <source>
        <dbReference type="PROSITE" id="PS50931"/>
    </source>
</evidence>